<dbReference type="PANTHER" id="PTHR42709:SF6">
    <property type="entry name" value="UNDECAPRENYL PHOSPHATE TRANSPORTER A"/>
    <property type="match status" value="1"/>
</dbReference>
<gene>
    <name evidence="7" type="ORF">SACS_1001</name>
</gene>
<evidence type="ECO:0000313" key="8">
    <source>
        <dbReference type="Proteomes" id="UP000027590"/>
    </source>
</evidence>
<name>A0A7U7J0V8_9PROT</name>
<evidence type="ECO:0000256" key="6">
    <source>
        <dbReference type="SAM" id="Phobius"/>
    </source>
</evidence>
<feature type="transmembrane region" description="Helical" evidence="6">
    <location>
        <begin position="51"/>
        <end position="70"/>
    </location>
</feature>
<evidence type="ECO:0000256" key="4">
    <source>
        <dbReference type="ARBA" id="ARBA00022989"/>
    </source>
</evidence>
<keyword evidence="2" id="KW-1003">Cell membrane</keyword>
<keyword evidence="5 6" id="KW-0472">Membrane</keyword>
<protein>
    <recommendedName>
        <fullName evidence="9">DedA family protein</fullName>
    </recommendedName>
</protein>
<keyword evidence="3 6" id="KW-0812">Transmembrane</keyword>
<reference evidence="7 8" key="1">
    <citation type="journal article" date="2014" name="Genome Biol. Evol.">
        <title>Acetic acid bacteria genomes reveal functional traits for adaptation to life in insect guts.</title>
        <authorList>
            <person name="Chouaia B."/>
            <person name="Gaiarsa S."/>
            <person name="Crotti E."/>
            <person name="Comandatore F."/>
            <person name="Degli Esposti M."/>
            <person name="Ricci I."/>
            <person name="Alma A."/>
            <person name="Favia G."/>
            <person name="Bandi C."/>
            <person name="Daffonchio D."/>
        </authorList>
    </citation>
    <scope>NUCLEOTIDE SEQUENCE [LARGE SCALE GENOMIC DNA]</scope>
    <source>
        <strain evidence="8">AM169</strain>
    </source>
</reference>
<evidence type="ECO:0000256" key="3">
    <source>
        <dbReference type="ARBA" id="ARBA00022692"/>
    </source>
</evidence>
<evidence type="ECO:0000256" key="5">
    <source>
        <dbReference type="ARBA" id="ARBA00023136"/>
    </source>
</evidence>
<dbReference type="GO" id="GO:0005886">
    <property type="term" value="C:plasma membrane"/>
    <property type="evidence" value="ECO:0007669"/>
    <property type="project" value="UniProtKB-SubCell"/>
</dbReference>
<dbReference type="PANTHER" id="PTHR42709">
    <property type="entry name" value="ALKALINE PHOSPHATASE LIKE PROTEIN"/>
    <property type="match status" value="1"/>
</dbReference>
<reference evidence="7 8" key="2">
    <citation type="journal article" date="2014" name="PLoS ONE">
        <title>Evolution of mitochondria reconstructed from the energy metabolism of living bacteria.</title>
        <authorList>
            <person name="Degli Esposti M."/>
            <person name="Chouaia B."/>
            <person name="Comandatore F."/>
            <person name="Crotti E."/>
            <person name="Sassera D."/>
            <person name="Lievens P.M."/>
            <person name="Daffonchio D."/>
            <person name="Bandi C."/>
        </authorList>
    </citation>
    <scope>NUCLEOTIDE SEQUENCE [LARGE SCALE GENOMIC DNA]</scope>
    <source>
        <strain evidence="8">AM169</strain>
    </source>
</reference>
<feature type="transmembrane region" description="Helical" evidence="6">
    <location>
        <begin position="160"/>
        <end position="180"/>
    </location>
</feature>
<organism evidence="7 8">
    <name type="scientific">Parasaccharibacter apium</name>
    <dbReference type="NCBI Taxonomy" id="1510841"/>
    <lineage>
        <taxon>Bacteria</taxon>
        <taxon>Pseudomonadati</taxon>
        <taxon>Pseudomonadota</taxon>
        <taxon>Alphaproteobacteria</taxon>
        <taxon>Acetobacterales</taxon>
        <taxon>Acetobacteraceae</taxon>
        <taxon>Parasaccharibacter</taxon>
    </lineage>
</organism>
<comment type="subcellular location">
    <subcellularLocation>
        <location evidence="1">Cell membrane</location>
        <topology evidence="1">Multi-pass membrane protein</topology>
    </subcellularLocation>
</comment>
<sequence length="188" mass="20600">MIRISAIMASQPVWLKAFSVILGTFILEDVATVLAAIASKGNQISIPLALSSLYAGVALGDMGLYALGLAGSRWTFLRRFLTLPSEEQAKRWFSRNIIGVVAISRFVPGSRLPLYTACGFFRAPFLAFALTAIGATLVWTSLLFLLALHVGGWLLAHQGGWRWAGIIGFILCIFLMGRFISHLQRRNT</sequence>
<evidence type="ECO:0000256" key="2">
    <source>
        <dbReference type="ARBA" id="ARBA00022475"/>
    </source>
</evidence>
<keyword evidence="4 6" id="KW-1133">Transmembrane helix</keyword>
<evidence type="ECO:0000256" key="1">
    <source>
        <dbReference type="ARBA" id="ARBA00004651"/>
    </source>
</evidence>
<dbReference type="Proteomes" id="UP000027590">
    <property type="component" value="Unassembled WGS sequence"/>
</dbReference>
<comment type="caution">
    <text evidence="7">The sequence shown here is derived from an EMBL/GenBank/DDBJ whole genome shotgun (WGS) entry which is preliminary data.</text>
</comment>
<feature type="transmembrane region" description="Helical" evidence="6">
    <location>
        <begin position="125"/>
        <end position="148"/>
    </location>
</feature>
<dbReference type="AlphaFoldDB" id="A0A7U7J0V8"/>
<dbReference type="InterPro" id="IPR051311">
    <property type="entry name" value="DedA_domain"/>
</dbReference>
<accession>A0A7U7J0V8</accession>
<proteinExistence type="predicted"/>
<dbReference type="EMBL" id="CBLY010000006">
    <property type="protein sequence ID" value="CDG33739.1"/>
    <property type="molecule type" value="Genomic_DNA"/>
</dbReference>
<evidence type="ECO:0000313" key="7">
    <source>
        <dbReference type="EMBL" id="CDG33739.1"/>
    </source>
</evidence>
<evidence type="ECO:0008006" key="9">
    <source>
        <dbReference type="Google" id="ProtNLM"/>
    </source>
</evidence>